<keyword evidence="3" id="KW-1185">Reference proteome</keyword>
<keyword evidence="1" id="KW-1133">Transmembrane helix</keyword>
<evidence type="ECO:0008006" key="4">
    <source>
        <dbReference type="Google" id="ProtNLM"/>
    </source>
</evidence>
<gene>
    <name evidence="2" type="ORF">HU137_06645</name>
</gene>
<protein>
    <recommendedName>
        <fullName evidence="4">Beta-carotene 15,15'-monooxygenase</fullName>
    </recommendedName>
</protein>
<accession>A0A838ZND7</accession>
<feature type="transmembrane region" description="Helical" evidence="1">
    <location>
        <begin position="168"/>
        <end position="192"/>
    </location>
</feature>
<dbReference type="PANTHER" id="PTHR40076:SF1">
    <property type="entry name" value="MEMBRANE PROTEIN"/>
    <property type="match status" value="1"/>
</dbReference>
<feature type="transmembrane region" description="Helical" evidence="1">
    <location>
        <begin position="31"/>
        <end position="53"/>
    </location>
</feature>
<sequence length="260" mass="29537">MNSEIEKIQNKEYSIKYGVVFNESWNLFTKLIGVGALAVILYSFASFLVNFLLESLTGFRNVTNEFMMDIQGIQDPNVLLYEVQDFYMEHMNTLLITRLGTEFVMLLAFPLAGGFMMVCRELDKNGAFNIGTLFEGFKPQYWSRLMVLAVIYFFISKIATVFFVLPGIYIWVAAVIACPIVMFTNASGVQAFTTSIKLVNKNWFTVFQILFVASLIGIAGYLLCLVGRIVTYPLVLVTVYMLYKHIVGFQENEIEEIGHS</sequence>
<keyword evidence="1" id="KW-0472">Membrane</keyword>
<evidence type="ECO:0000256" key="1">
    <source>
        <dbReference type="SAM" id="Phobius"/>
    </source>
</evidence>
<comment type="caution">
    <text evidence="2">The sequence shown here is derived from an EMBL/GenBank/DDBJ whole genome shotgun (WGS) entry which is preliminary data.</text>
</comment>
<keyword evidence="1" id="KW-0812">Transmembrane</keyword>
<feature type="transmembrane region" description="Helical" evidence="1">
    <location>
        <begin position="141"/>
        <end position="162"/>
    </location>
</feature>
<feature type="transmembrane region" description="Helical" evidence="1">
    <location>
        <begin position="204"/>
        <end position="223"/>
    </location>
</feature>
<dbReference type="InterPro" id="IPR010380">
    <property type="entry name" value="DUF975"/>
</dbReference>
<proteinExistence type="predicted"/>
<dbReference type="PANTHER" id="PTHR40076">
    <property type="entry name" value="MEMBRANE PROTEIN-RELATED"/>
    <property type="match status" value="1"/>
</dbReference>
<dbReference type="EMBL" id="JACDZE010000001">
    <property type="protein sequence ID" value="MBA5629450.1"/>
    <property type="molecule type" value="Genomic_DNA"/>
</dbReference>
<feature type="transmembrane region" description="Helical" evidence="1">
    <location>
        <begin position="103"/>
        <end position="120"/>
    </location>
</feature>
<evidence type="ECO:0000313" key="2">
    <source>
        <dbReference type="EMBL" id="MBA5629450.1"/>
    </source>
</evidence>
<evidence type="ECO:0000313" key="3">
    <source>
        <dbReference type="Proteomes" id="UP000552241"/>
    </source>
</evidence>
<dbReference type="AlphaFoldDB" id="A0A838ZND7"/>
<dbReference type="RefSeq" id="WP_182043004.1">
    <property type="nucleotide sequence ID" value="NZ_JACDZE010000001.1"/>
</dbReference>
<dbReference type="Proteomes" id="UP000552241">
    <property type="component" value="Unassembled WGS sequence"/>
</dbReference>
<organism evidence="2 3">
    <name type="scientific">Moheibacter lacus</name>
    <dbReference type="NCBI Taxonomy" id="2745851"/>
    <lineage>
        <taxon>Bacteria</taxon>
        <taxon>Pseudomonadati</taxon>
        <taxon>Bacteroidota</taxon>
        <taxon>Flavobacteriia</taxon>
        <taxon>Flavobacteriales</taxon>
        <taxon>Weeksellaceae</taxon>
        <taxon>Moheibacter</taxon>
    </lineage>
</organism>
<reference evidence="2 3" key="1">
    <citation type="submission" date="2020-07" db="EMBL/GenBank/DDBJ databases">
        <title>Moheibacter lacus sp. nov., a member of the family Flavobacteriaceae isolated from freshwater lake sediment.</title>
        <authorList>
            <person name="Liu Y."/>
        </authorList>
    </citation>
    <scope>NUCLEOTIDE SEQUENCE [LARGE SCALE GENOMIC DNA]</scope>
    <source>
        <strain evidence="2 3">BDHS18</strain>
    </source>
</reference>
<name>A0A838ZND7_9FLAO</name>